<dbReference type="Proteomes" id="UP000663193">
    <property type="component" value="Chromosome 22"/>
</dbReference>
<name>A0A7U2ICR5_PHANO</name>
<evidence type="ECO:0000256" key="1">
    <source>
        <dbReference type="SAM" id="MobiDB-lite"/>
    </source>
</evidence>
<dbReference type="EMBL" id="CP069044">
    <property type="protein sequence ID" value="QRD07482.1"/>
    <property type="molecule type" value="Genomic_DNA"/>
</dbReference>
<gene>
    <name evidence="2" type="ORF">JI435_131290</name>
</gene>
<feature type="compositionally biased region" description="Basic and acidic residues" evidence="1">
    <location>
        <begin position="129"/>
        <end position="162"/>
    </location>
</feature>
<feature type="compositionally biased region" description="Basic residues" evidence="1">
    <location>
        <begin position="163"/>
        <end position="179"/>
    </location>
</feature>
<feature type="region of interest" description="Disordered" evidence="1">
    <location>
        <begin position="1"/>
        <end position="193"/>
    </location>
</feature>
<feature type="compositionally biased region" description="Gly residues" evidence="1">
    <location>
        <begin position="183"/>
        <end position="193"/>
    </location>
</feature>
<feature type="compositionally biased region" description="Basic and acidic residues" evidence="1">
    <location>
        <begin position="35"/>
        <end position="44"/>
    </location>
</feature>
<dbReference type="AlphaFoldDB" id="A0A7U2ICR5"/>
<reference evidence="3" key="1">
    <citation type="journal article" date="2021" name="BMC Genomics">
        <title>Chromosome-level genome assembly and manually-curated proteome of model necrotroph Parastagonospora nodorum Sn15 reveals a genome-wide trove of candidate effector homologs, and redundancy of virulence-related functions within an accessory chromosome.</title>
        <authorList>
            <person name="Bertazzoni S."/>
            <person name="Jones D.A.B."/>
            <person name="Phan H.T."/>
            <person name="Tan K.-C."/>
            <person name="Hane J.K."/>
        </authorList>
    </citation>
    <scope>NUCLEOTIDE SEQUENCE [LARGE SCALE GENOMIC DNA]</scope>
    <source>
        <strain evidence="3">SN15 / ATCC MYA-4574 / FGSC 10173)</strain>
    </source>
</reference>
<evidence type="ECO:0000313" key="3">
    <source>
        <dbReference type="Proteomes" id="UP000663193"/>
    </source>
</evidence>
<protein>
    <submittedName>
        <fullName evidence="2">Uncharacterized protein</fullName>
    </submittedName>
</protein>
<feature type="compositionally biased region" description="Polar residues" evidence="1">
    <location>
        <begin position="61"/>
        <end position="83"/>
    </location>
</feature>
<accession>A0A7U2ICR5</accession>
<sequence>MSNNNNPWAQWPRFPKKPKHLSSSNATPLGRPRHHMESAHEMQRTSHSGVLQGTPEDDGRQTNVATASHNQARTPRTQASSHHTTAEEDQSDAKDAGVSRTGSPPPSPTQQVLSSPYVLSPAPSPTPSERYRAHRAQELEKKERRLRLERVERRKGLRLERVRRQKSGRKGNVKIRSSRRTGIGLGGGEGRRI</sequence>
<keyword evidence="3" id="KW-1185">Reference proteome</keyword>
<evidence type="ECO:0000313" key="2">
    <source>
        <dbReference type="EMBL" id="QRD07482.1"/>
    </source>
</evidence>
<dbReference type="VEuPathDB" id="FungiDB:JI435_131290"/>
<organism evidence="2 3">
    <name type="scientific">Phaeosphaeria nodorum (strain SN15 / ATCC MYA-4574 / FGSC 10173)</name>
    <name type="common">Glume blotch fungus</name>
    <name type="synonym">Parastagonospora nodorum</name>
    <dbReference type="NCBI Taxonomy" id="321614"/>
    <lineage>
        <taxon>Eukaryota</taxon>
        <taxon>Fungi</taxon>
        <taxon>Dikarya</taxon>
        <taxon>Ascomycota</taxon>
        <taxon>Pezizomycotina</taxon>
        <taxon>Dothideomycetes</taxon>
        <taxon>Pleosporomycetidae</taxon>
        <taxon>Pleosporales</taxon>
        <taxon>Pleosporineae</taxon>
        <taxon>Phaeosphaeriaceae</taxon>
        <taxon>Parastagonospora</taxon>
    </lineage>
</organism>
<proteinExistence type="predicted"/>